<evidence type="ECO:0000313" key="3">
    <source>
        <dbReference type="Proteomes" id="UP000001396"/>
    </source>
</evidence>
<dbReference type="AlphaFoldDB" id="D3B5N5"/>
<dbReference type="InParanoid" id="D3B5N5"/>
<name>D3B5N5_HETP5</name>
<accession>D3B5N5</accession>
<gene>
    <name evidence="2" type="ORF">PPL_03973</name>
</gene>
<feature type="compositionally biased region" description="Low complexity" evidence="1">
    <location>
        <begin position="106"/>
        <end position="138"/>
    </location>
</feature>
<dbReference type="STRING" id="670386.D3B5N5"/>
<feature type="compositionally biased region" description="Low complexity" evidence="1">
    <location>
        <begin position="89"/>
        <end position="99"/>
    </location>
</feature>
<comment type="caution">
    <text evidence="2">The sequence shown here is derived from an EMBL/GenBank/DDBJ whole genome shotgun (WGS) entry which is preliminary data.</text>
</comment>
<feature type="region of interest" description="Disordered" evidence="1">
    <location>
        <begin position="161"/>
        <end position="191"/>
    </location>
</feature>
<evidence type="ECO:0000256" key="1">
    <source>
        <dbReference type="SAM" id="MobiDB-lite"/>
    </source>
</evidence>
<dbReference type="RefSeq" id="XP_020435300.1">
    <property type="nucleotide sequence ID" value="XM_020574886.1"/>
</dbReference>
<sequence length="785" mass="89197">MNNSKIIKSIKHQNHYTAHDSLDSIQKLFHCTLDIIVVVFMQPKIEYKSLSKTTTTTTNSCSTTINNSTSPSLIIKNNRIPSQPPSQPQSPHFSPQNQSLSSPIDSNNNNSSKKNNCNKNNNNRNIDLNYNNNNNSSSKSKKRLQSDFYYSNDHLEDLKQQQQQYQYHHKQQQQQQQKQQQQQQQQFSPYQSYKSVNSAIVGSNAPIPTLDHDHHCLSTIPSKAPRPSYQIHSPKSHKLAPTTFIPISPNSGKQLAQPHAAAIHKSVSSDSDEYYLSISNDSNRGEENVLDLIFSQLSYTDRCTCAWWIDYLEPACFSSDLSKVTLRVFHNSTPEQPPPATAAAATIINQSSSPLTSQTASTCTSTDPAYANLTPQLQHECTVNHGFSRDYQQQRSHFFDLEKPLALPFHDLGAVIPLSILSSLLNSKIKELKIRVCIDLPYSKKKEDDYFKKIVKVENLSEIGLLTHDPLDPSFSAACKTSQTILDKVFSTLFASPLTFINLRRFHLPSLEGLHLSVWNHDLVKLFEDITGIFGTKLKELGIRFTTCNGIKYSTSFSHRDRKLEDSMVELLATKCPNLTHFSFEGWLSNLSDSSLKSFGKLNLKHFVLKNGLDSRVCRPIWARLKLDPDNIGYDMISEKELKMFILSQTNLKVFEISASEIDKFISVTPITIEPHSPSSSSSNTASLMYRNMISDDFINSILDGCSKIQYIKIVDNTNYRTYLRGNRSKVSQQQHQPYSFQYGNYNNDYSNNDHHAHQSSMPHFHFHPNQTVDKRELLNLFQIN</sequence>
<dbReference type="InterPro" id="IPR032675">
    <property type="entry name" value="LRR_dom_sf"/>
</dbReference>
<protein>
    <recommendedName>
        <fullName evidence="4">F-box domain-containing protein</fullName>
    </recommendedName>
</protein>
<evidence type="ECO:0000313" key="2">
    <source>
        <dbReference type="EMBL" id="EFA83183.1"/>
    </source>
</evidence>
<feature type="compositionally biased region" description="Low complexity" evidence="1">
    <location>
        <begin position="161"/>
        <end position="186"/>
    </location>
</feature>
<organism evidence="2 3">
    <name type="scientific">Heterostelium pallidum (strain ATCC 26659 / Pp 5 / PN500)</name>
    <name type="common">Cellular slime mold</name>
    <name type="synonym">Polysphondylium pallidum</name>
    <dbReference type="NCBI Taxonomy" id="670386"/>
    <lineage>
        <taxon>Eukaryota</taxon>
        <taxon>Amoebozoa</taxon>
        <taxon>Evosea</taxon>
        <taxon>Eumycetozoa</taxon>
        <taxon>Dictyostelia</taxon>
        <taxon>Acytosteliales</taxon>
        <taxon>Acytosteliaceae</taxon>
        <taxon>Heterostelium</taxon>
    </lineage>
</organism>
<dbReference type="Proteomes" id="UP000001396">
    <property type="component" value="Unassembled WGS sequence"/>
</dbReference>
<feature type="region of interest" description="Disordered" evidence="1">
    <location>
        <begin position="51"/>
        <end position="142"/>
    </location>
</feature>
<evidence type="ECO:0008006" key="4">
    <source>
        <dbReference type="Google" id="ProtNLM"/>
    </source>
</evidence>
<proteinExistence type="predicted"/>
<reference evidence="2 3" key="1">
    <citation type="journal article" date="2011" name="Genome Res.">
        <title>Phylogeny-wide analysis of social amoeba genomes highlights ancient origins for complex intercellular communication.</title>
        <authorList>
            <person name="Heidel A.J."/>
            <person name="Lawal H.M."/>
            <person name="Felder M."/>
            <person name="Schilde C."/>
            <person name="Helps N.R."/>
            <person name="Tunggal B."/>
            <person name="Rivero F."/>
            <person name="John U."/>
            <person name="Schleicher M."/>
            <person name="Eichinger L."/>
            <person name="Platzer M."/>
            <person name="Noegel A.A."/>
            <person name="Schaap P."/>
            <person name="Gloeckner G."/>
        </authorList>
    </citation>
    <scope>NUCLEOTIDE SEQUENCE [LARGE SCALE GENOMIC DNA]</scope>
    <source>
        <strain evidence="3">ATCC 26659 / Pp 5 / PN500</strain>
    </source>
</reference>
<dbReference type="Gene3D" id="3.80.10.10">
    <property type="entry name" value="Ribonuclease Inhibitor"/>
    <property type="match status" value="1"/>
</dbReference>
<feature type="compositionally biased region" description="Low complexity" evidence="1">
    <location>
        <begin position="51"/>
        <end position="72"/>
    </location>
</feature>
<keyword evidence="3" id="KW-1185">Reference proteome</keyword>
<dbReference type="GeneID" id="31359460"/>
<dbReference type="EMBL" id="ADBJ01000017">
    <property type="protein sequence ID" value="EFA83183.1"/>
    <property type="molecule type" value="Genomic_DNA"/>
</dbReference>